<sequence length="484" mass="49432">MTPRGGLLCTVAAAALVALAPAATLPALTPAAYAQETGTITVNLVESVGADWFAEIGDRDVVVRRIPGIDPTTSAGQEQLNALDIPLLVRDGVTFPEVARTTTSDGKAQLTGIAPGAYLVEVLDSPGTHDARVSYSPAVAVLVPGAMSRTVAPKAQVLGAASNPLTACTTPRWLDASAPGKYVEYDYAFNVPNPSTDGTISTYEVTFEFSPGHTVKWEAQPVVVRAAAAGIGPLQFEAAGETITLEARAPWWKTLIPDTRETTTVVKLTRPTLTLVGAGKETALREGSDYTVDVQGNDSATFTLTAPALTALAAARVVDPRARLEVSVPALTNMTGPWGTVARGEVLGTLETTATLRTDGMDAQRTAVEVSNTSHVNVVSRKACDPSTDGGTDSGDTSIGGTGSAGAPGLGSSGANASGGHVQPGQPGHPSQPGDGRDSSGVPGQRSGLASTGAGVIGLTGIALLLILVGIILRCRKNEEDQAA</sequence>
<keyword evidence="2" id="KW-0472">Membrane</keyword>
<evidence type="ECO:0000313" key="4">
    <source>
        <dbReference type="EMBL" id="SDL93794.1"/>
    </source>
</evidence>
<accession>A0A1G9P511</accession>
<keyword evidence="2" id="KW-1133">Transmembrane helix</keyword>
<dbReference type="AlphaFoldDB" id="A0A1G9P511"/>
<keyword evidence="5" id="KW-1185">Reference proteome</keyword>
<dbReference type="Gene3D" id="2.60.40.740">
    <property type="match status" value="1"/>
</dbReference>
<dbReference type="OrthoDB" id="4401290at2"/>
<dbReference type="Proteomes" id="UP000199350">
    <property type="component" value="Chromosome I"/>
</dbReference>
<gene>
    <name evidence="4" type="ORF">SAMN04488535_1313</name>
</gene>
<feature type="compositionally biased region" description="Gly residues" evidence="1">
    <location>
        <begin position="398"/>
        <end position="412"/>
    </location>
</feature>
<dbReference type="InterPro" id="IPR006311">
    <property type="entry name" value="TAT_signal"/>
</dbReference>
<feature type="transmembrane region" description="Helical" evidence="2">
    <location>
        <begin position="449"/>
        <end position="473"/>
    </location>
</feature>
<proteinExistence type="predicted"/>
<evidence type="ECO:0000256" key="2">
    <source>
        <dbReference type="SAM" id="Phobius"/>
    </source>
</evidence>
<reference evidence="5" key="1">
    <citation type="submission" date="2016-10" db="EMBL/GenBank/DDBJ databases">
        <authorList>
            <person name="Varghese N."/>
            <person name="Submissions S."/>
        </authorList>
    </citation>
    <scope>NUCLEOTIDE SEQUENCE [LARGE SCALE GENOMIC DNA]</scope>
    <source>
        <strain evidence="5">DSM 20632</strain>
    </source>
</reference>
<name>A0A1G9P511_9CORY</name>
<feature type="region of interest" description="Disordered" evidence="1">
    <location>
        <begin position="369"/>
        <end position="449"/>
    </location>
</feature>
<feature type="compositionally biased region" description="Low complexity" evidence="1">
    <location>
        <begin position="385"/>
        <end position="397"/>
    </location>
</feature>
<organism evidence="4 5">
    <name type="scientific">Corynebacterium mycetoides</name>
    <dbReference type="NCBI Taxonomy" id="38302"/>
    <lineage>
        <taxon>Bacteria</taxon>
        <taxon>Bacillati</taxon>
        <taxon>Actinomycetota</taxon>
        <taxon>Actinomycetes</taxon>
        <taxon>Mycobacteriales</taxon>
        <taxon>Corynebacteriaceae</taxon>
        <taxon>Corynebacterium</taxon>
    </lineage>
</organism>
<evidence type="ECO:0000313" key="5">
    <source>
        <dbReference type="Proteomes" id="UP000199350"/>
    </source>
</evidence>
<keyword evidence="2" id="KW-0812">Transmembrane</keyword>
<feature type="chain" id="PRO_5009245306" evidence="3">
    <location>
        <begin position="35"/>
        <end position="484"/>
    </location>
</feature>
<dbReference type="PROSITE" id="PS51318">
    <property type="entry name" value="TAT"/>
    <property type="match status" value="1"/>
</dbReference>
<evidence type="ECO:0000256" key="3">
    <source>
        <dbReference type="SAM" id="SignalP"/>
    </source>
</evidence>
<feature type="signal peptide" evidence="3">
    <location>
        <begin position="1"/>
        <end position="34"/>
    </location>
</feature>
<feature type="compositionally biased region" description="Low complexity" evidence="1">
    <location>
        <begin position="413"/>
        <end position="434"/>
    </location>
</feature>
<keyword evidence="3" id="KW-0732">Signal</keyword>
<dbReference type="RefSeq" id="WP_092150280.1">
    <property type="nucleotide sequence ID" value="NZ_LT629700.1"/>
</dbReference>
<evidence type="ECO:0000256" key="1">
    <source>
        <dbReference type="SAM" id="MobiDB-lite"/>
    </source>
</evidence>
<protein>
    <submittedName>
        <fullName evidence="4">Uncharacterized protein</fullName>
    </submittedName>
</protein>
<dbReference type="STRING" id="38302.SAMN04488535_1313"/>
<dbReference type="EMBL" id="LT629700">
    <property type="protein sequence ID" value="SDL93794.1"/>
    <property type="molecule type" value="Genomic_DNA"/>
</dbReference>